<keyword evidence="2" id="KW-1185">Reference proteome</keyword>
<organism evidence="1 2">
    <name type="scientific">Amycolatopsis bartoniae</name>
    <dbReference type="NCBI Taxonomy" id="941986"/>
    <lineage>
        <taxon>Bacteria</taxon>
        <taxon>Bacillati</taxon>
        <taxon>Actinomycetota</taxon>
        <taxon>Actinomycetes</taxon>
        <taxon>Pseudonocardiales</taxon>
        <taxon>Pseudonocardiaceae</taxon>
        <taxon>Amycolatopsis</taxon>
    </lineage>
</organism>
<protein>
    <submittedName>
        <fullName evidence="1">Uncharacterized protein</fullName>
    </submittedName>
</protein>
<gene>
    <name evidence="1" type="ORF">GCM10017566_62330</name>
</gene>
<evidence type="ECO:0000313" key="1">
    <source>
        <dbReference type="EMBL" id="GHF79674.1"/>
    </source>
</evidence>
<dbReference type="AlphaFoldDB" id="A0A8H9MGD6"/>
<dbReference type="Proteomes" id="UP000658656">
    <property type="component" value="Unassembled WGS sequence"/>
</dbReference>
<dbReference type="EMBL" id="BNAV01000013">
    <property type="protein sequence ID" value="GHF79674.1"/>
    <property type="molecule type" value="Genomic_DNA"/>
</dbReference>
<name>A0A8H9MGD6_9PSEU</name>
<comment type="caution">
    <text evidence="1">The sequence shown here is derived from an EMBL/GenBank/DDBJ whole genome shotgun (WGS) entry which is preliminary data.</text>
</comment>
<proteinExistence type="predicted"/>
<evidence type="ECO:0000313" key="2">
    <source>
        <dbReference type="Proteomes" id="UP000658656"/>
    </source>
</evidence>
<sequence length="98" mass="10264">MLADCASGTGLLQVHAYNSADHSSDPSHYCFKVTGSSGYLRIEVPYAYQIRGDDHTVEATVTINGEDSTVAVAKNSWTGIGEGAGTDPATLVELRASS</sequence>
<reference evidence="1" key="2">
    <citation type="submission" date="2020-09" db="EMBL/GenBank/DDBJ databases">
        <authorList>
            <person name="Sun Q."/>
            <person name="Zhou Y."/>
        </authorList>
    </citation>
    <scope>NUCLEOTIDE SEQUENCE</scope>
    <source>
        <strain evidence="1">CGMCC 4.7679</strain>
    </source>
</reference>
<accession>A0A8H9MGD6</accession>
<reference evidence="1" key="1">
    <citation type="journal article" date="2014" name="Int. J. Syst. Evol. Microbiol.">
        <title>Complete genome sequence of Corynebacterium casei LMG S-19264T (=DSM 44701T), isolated from a smear-ripened cheese.</title>
        <authorList>
            <consortium name="US DOE Joint Genome Institute (JGI-PGF)"/>
            <person name="Walter F."/>
            <person name="Albersmeier A."/>
            <person name="Kalinowski J."/>
            <person name="Ruckert C."/>
        </authorList>
    </citation>
    <scope>NUCLEOTIDE SEQUENCE</scope>
    <source>
        <strain evidence="1">CGMCC 4.7679</strain>
    </source>
</reference>